<gene>
    <name evidence="3" type="ORF">TEA_000417</name>
</gene>
<dbReference type="PANTHER" id="PTHR31234">
    <property type="entry name" value="LATE EMBRYOGENESIS ABUNDANT (LEA) HYDROXYPROLINE-RICH GLYCOPROTEIN FAMILY"/>
    <property type="match status" value="1"/>
</dbReference>
<evidence type="ECO:0008006" key="5">
    <source>
        <dbReference type="Google" id="ProtNLM"/>
    </source>
</evidence>
<dbReference type="PANTHER" id="PTHR31234:SF72">
    <property type="entry name" value="NDR1_HIN1-LIKE PROTEIN 6"/>
    <property type="match status" value="1"/>
</dbReference>
<keyword evidence="2" id="KW-0472">Membrane</keyword>
<protein>
    <recommendedName>
        <fullName evidence="5">Late embryogenesis abundant protein LEA-2 subgroup domain-containing protein</fullName>
    </recommendedName>
</protein>
<dbReference type="Proteomes" id="UP000306102">
    <property type="component" value="Unassembled WGS sequence"/>
</dbReference>
<evidence type="ECO:0000256" key="1">
    <source>
        <dbReference type="ARBA" id="ARBA00004370"/>
    </source>
</evidence>
<evidence type="ECO:0000256" key="2">
    <source>
        <dbReference type="ARBA" id="ARBA00023136"/>
    </source>
</evidence>
<proteinExistence type="predicted"/>
<dbReference type="AlphaFoldDB" id="A0A4S4E747"/>
<dbReference type="EMBL" id="SDRB02006989">
    <property type="protein sequence ID" value="THG11862.1"/>
    <property type="molecule type" value="Genomic_DNA"/>
</dbReference>
<dbReference type="GO" id="GO:0098542">
    <property type="term" value="P:defense response to other organism"/>
    <property type="evidence" value="ECO:0007669"/>
    <property type="project" value="InterPro"/>
</dbReference>
<sequence>MRLAEYNNKTSEKVHSFDGVLSLEEIGIVKPNRPSYQVQGLTVQAFDLQPNFSLLTEFFVTVKAENSNENVGFKYGRDNFVIVSYKDSTLCTGHFPSFLQGHKNTTMINVFLKGREKNPTINICVAIKSYSWNAEKKHRYGAIMKQEDFLNNTHKFMFDYAVFEKLITKLELRNCSPNTPPLG</sequence>
<comment type="subcellular location">
    <subcellularLocation>
        <location evidence="1">Membrane</location>
    </subcellularLocation>
</comment>
<dbReference type="STRING" id="542762.A0A4S4E747"/>
<evidence type="ECO:0000313" key="3">
    <source>
        <dbReference type="EMBL" id="THG11862.1"/>
    </source>
</evidence>
<dbReference type="InterPro" id="IPR044839">
    <property type="entry name" value="NDR1-like"/>
</dbReference>
<keyword evidence="4" id="KW-1185">Reference proteome</keyword>
<dbReference type="GO" id="GO:0005886">
    <property type="term" value="C:plasma membrane"/>
    <property type="evidence" value="ECO:0007669"/>
    <property type="project" value="TreeGrafter"/>
</dbReference>
<comment type="caution">
    <text evidence="3">The sequence shown here is derived from an EMBL/GenBank/DDBJ whole genome shotgun (WGS) entry which is preliminary data.</text>
</comment>
<organism evidence="3 4">
    <name type="scientific">Camellia sinensis var. sinensis</name>
    <name type="common">China tea</name>
    <dbReference type="NCBI Taxonomy" id="542762"/>
    <lineage>
        <taxon>Eukaryota</taxon>
        <taxon>Viridiplantae</taxon>
        <taxon>Streptophyta</taxon>
        <taxon>Embryophyta</taxon>
        <taxon>Tracheophyta</taxon>
        <taxon>Spermatophyta</taxon>
        <taxon>Magnoliopsida</taxon>
        <taxon>eudicotyledons</taxon>
        <taxon>Gunneridae</taxon>
        <taxon>Pentapetalae</taxon>
        <taxon>asterids</taxon>
        <taxon>Ericales</taxon>
        <taxon>Theaceae</taxon>
        <taxon>Camellia</taxon>
    </lineage>
</organism>
<accession>A0A4S4E747</accession>
<evidence type="ECO:0000313" key="4">
    <source>
        <dbReference type="Proteomes" id="UP000306102"/>
    </source>
</evidence>
<name>A0A4S4E747_CAMSN</name>
<reference evidence="3 4" key="1">
    <citation type="journal article" date="2018" name="Proc. Natl. Acad. Sci. U.S.A.">
        <title>Draft genome sequence of Camellia sinensis var. sinensis provides insights into the evolution of the tea genome and tea quality.</title>
        <authorList>
            <person name="Wei C."/>
            <person name="Yang H."/>
            <person name="Wang S."/>
            <person name="Zhao J."/>
            <person name="Liu C."/>
            <person name="Gao L."/>
            <person name="Xia E."/>
            <person name="Lu Y."/>
            <person name="Tai Y."/>
            <person name="She G."/>
            <person name="Sun J."/>
            <person name="Cao H."/>
            <person name="Tong W."/>
            <person name="Gao Q."/>
            <person name="Li Y."/>
            <person name="Deng W."/>
            <person name="Jiang X."/>
            <person name="Wang W."/>
            <person name="Chen Q."/>
            <person name="Zhang S."/>
            <person name="Li H."/>
            <person name="Wu J."/>
            <person name="Wang P."/>
            <person name="Li P."/>
            <person name="Shi C."/>
            <person name="Zheng F."/>
            <person name="Jian J."/>
            <person name="Huang B."/>
            <person name="Shan D."/>
            <person name="Shi M."/>
            <person name="Fang C."/>
            <person name="Yue Y."/>
            <person name="Li F."/>
            <person name="Li D."/>
            <person name="Wei S."/>
            <person name="Han B."/>
            <person name="Jiang C."/>
            <person name="Yin Y."/>
            <person name="Xia T."/>
            <person name="Zhang Z."/>
            <person name="Bennetzen J.L."/>
            <person name="Zhao S."/>
            <person name="Wan X."/>
        </authorList>
    </citation>
    <scope>NUCLEOTIDE SEQUENCE [LARGE SCALE GENOMIC DNA]</scope>
    <source>
        <strain evidence="4">cv. Shuchazao</strain>
        <tissue evidence="3">Leaf</tissue>
    </source>
</reference>